<dbReference type="Pfam" id="PF03466">
    <property type="entry name" value="LysR_substrate"/>
    <property type="match status" value="1"/>
</dbReference>
<accession>A0A268P0Z7</accession>
<gene>
    <name evidence="5" type="ORF">CHH72_08990</name>
</gene>
<dbReference type="GO" id="GO:0003700">
    <property type="term" value="F:DNA-binding transcription factor activity"/>
    <property type="evidence" value="ECO:0007669"/>
    <property type="project" value="InterPro"/>
</dbReference>
<dbReference type="SUPFAM" id="SSF53850">
    <property type="entry name" value="Periplasmic binding protein-like II"/>
    <property type="match status" value="1"/>
</dbReference>
<evidence type="ECO:0000256" key="2">
    <source>
        <dbReference type="ARBA" id="ARBA00023015"/>
    </source>
</evidence>
<organism evidence="5 6">
    <name type="scientific">Shouchella clausii</name>
    <name type="common">Alkalihalobacillus clausii</name>
    <dbReference type="NCBI Taxonomy" id="79880"/>
    <lineage>
        <taxon>Bacteria</taxon>
        <taxon>Bacillati</taxon>
        <taxon>Bacillota</taxon>
        <taxon>Bacilli</taxon>
        <taxon>Bacillales</taxon>
        <taxon>Bacillaceae</taxon>
        <taxon>Shouchella</taxon>
    </lineage>
</organism>
<evidence type="ECO:0000313" key="6">
    <source>
        <dbReference type="Proteomes" id="UP000216207"/>
    </source>
</evidence>
<dbReference type="InterPro" id="IPR000847">
    <property type="entry name" value="LysR_HTH_N"/>
</dbReference>
<dbReference type="AlphaFoldDB" id="A0A268P0Z7"/>
<dbReference type="Gene3D" id="1.10.10.10">
    <property type="entry name" value="Winged helix-like DNA-binding domain superfamily/Winged helix DNA-binding domain"/>
    <property type="match status" value="1"/>
</dbReference>
<dbReference type="Pfam" id="PF00126">
    <property type="entry name" value="HTH_1"/>
    <property type="match status" value="1"/>
</dbReference>
<proteinExistence type="inferred from homology"/>
<keyword evidence="4" id="KW-0804">Transcription</keyword>
<keyword evidence="3" id="KW-0238">DNA-binding</keyword>
<dbReference type="InterPro" id="IPR005119">
    <property type="entry name" value="LysR_subst-bd"/>
</dbReference>
<comment type="similarity">
    <text evidence="1">Belongs to the LysR transcriptional regulatory family.</text>
</comment>
<sequence>MDIKDLLIFKTLAQQKNITKTAEQLNYVQSNVTARIKKLEETLGTKLFYRHPRGVSLTGKGRILLKKAEQILLLINETEKMIQDDDEPNGSLSLGTNETTAATRLPQLLVTYNKQYPKVELSLRVALTHELIADVLDYKLDGAFVLGPIHDQQLQAIPVFQEELVIVSKSTALTEWHTRNVLTRPCCPYKGKLDQWLETQGYRPDRIIEFGTLESIIHCVQAGLGMAIIPKSLVLKQFAEKDITIHSLPEPNQMINLFFIHRKDTYLDKAYLAFLEFLQT</sequence>
<dbReference type="Proteomes" id="UP000216207">
    <property type="component" value="Unassembled WGS sequence"/>
</dbReference>
<evidence type="ECO:0000313" key="5">
    <source>
        <dbReference type="EMBL" id="PAE89413.1"/>
    </source>
</evidence>
<dbReference type="InterPro" id="IPR036388">
    <property type="entry name" value="WH-like_DNA-bd_sf"/>
</dbReference>
<reference evidence="5 6" key="1">
    <citation type="submission" date="2017-07" db="EMBL/GenBank/DDBJ databases">
        <title>Isolation and whole genome analysis of endospore-forming bacteria from heroin.</title>
        <authorList>
            <person name="Kalinowski J."/>
            <person name="Ahrens B."/>
            <person name="Al-Dilaimi A."/>
            <person name="Winkler A."/>
            <person name="Wibberg D."/>
            <person name="Schleenbecker U."/>
            <person name="Ruckert C."/>
            <person name="Wolfel R."/>
            <person name="Grass G."/>
        </authorList>
    </citation>
    <scope>NUCLEOTIDE SEQUENCE [LARGE SCALE GENOMIC DNA]</scope>
    <source>
        <strain evidence="5 6">7539</strain>
    </source>
</reference>
<dbReference type="EMBL" id="NPCC01000009">
    <property type="protein sequence ID" value="PAE89413.1"/>
    <property type="molecule type" value="Genomic_DNA"/>
</dbReference>
<dbReference type="PANTHER" id="PTHR30126">
    <property type="entry name" value="HTH-TYPE TRANSCRIPTIONAL REGULATOR"/>
    <property type="match status" value="1"/>
</dbReference>
<evidence type="ECO:0000256" key="3">
    <source>
        <dbReference type="ARBA" id="ARBA00023125"/>
    </source>
</evidence>
<dbReference type="PRINTS" id="PR00039">
    <property type="entry name" value="HTHLYSR"/>
</dbReference>
<comment type="caution">
    <text evidence="5">The sequence shown here is derived from an EMBL/GenBank/DDBJ whole genome shotgun (WGS) entry which is preliminary data.</text>
</comment>
<protein>
    <submittedName>
        <fullName evidence="5">LysR family transcriptional regulator</fullName>
    </submittedName>
</protein>
<evidence type="ECO:0000256" key="4">
    <source>
        <dbReference type="ARBA" id="ARBA00023163"/>
    </source>
</evidence>
<dbReference type="InterPro" id="IPR036390">
    <property type="entry name" value="WH_DNA-bd_sf"/>
</dbReference>
<dbReference type="Gene3D" id="3.40.190.290">
    <property type="match status" value="1"/>
</dbReference>
<dbReference type="PROSITE" id="PS50931">
    <property type="entry name" value="HTH_LYSR"/>
    <property type="match status" value="1"/>
</dbReference>
<dbReference type="PANTHER" id="PTHR30126:SF40">
    <property type="entry name" value="HTH-TYPE TRANSCRIPTIONAL REGULATOR GLTR"/>
    <property type="match status" value="1"/>
</dbReference>
<dbReference type="GO" id="GO:0000976">
    <property type="term" value="F:transcription cis-regulatory region binding"/>
    <property type="evidence" value="ECO:0007669"/>
    <property type="project" value="TreeGrafter"/>
</dbReference>
<evidence type="ECO:0000256" key="1">
    <source>
        <dbReference type="ARBA" id="ARBA00009437"/>
    </source>
</evidence>
<name>A0A268P0Z7_SHOCL</name>
<dbReference type="RefSeq" id="WP_035203211.1">
    <property type="nucleotide sequence ID" value="NZ_CP012475.1"/>
</dbReference>
<dbReference type="SUPFAM" id="SSF46785">
    <property type="entry name" value="Winged helix' DNA-binding domain"/>
    <property type="match status" value="1"/>
</dbReference>
<keyword evidence="2" id="KW-0805">Transcription regulation</keyword>
<dbReference type="FunFam" id="1.10.10.10:FF:000001">
    <property type="entry name" value="LysR family transcriptional regulator"/>
    <property type="match status" value="1"/>
</dbReference>